<organism evidence="1 2">
    <name type="scientific">Chryseobacterium bernardetii</name>
    <dbReference type="NCBI Taxonomy" id="1241978"/>
    <lineage>
        <taxon>Bacteria</taxon>
        <taxon>Pseudomonadati</taxon>
        <taxon>Bacteroidota</taxon>
        <taxon>Flavobacteriia</taxon>
        <taxon>Flavobacteriales</taxon>
        <taxon>Weeksellaceae</taxon>
        <taxon>Chryseobacterium group</taxon>
        <taxon>Chryseobacterium</taxon>
    </lineage>
</organism>
<sequence>MGIENDSHFSITISKTFTGQKIFNLTYPWMM</sequence>
<protein>
    <submittedName>
        <fullName evidence="1">Uncharacterized protein</fullName>
    </submittedName>
</protein>
<proteinExistence type="predicted"/>
<accession>A0ACC6IXC7</accession>
<dbReference type="EMBL" id="JAVDRG010000005">
    <property type="protein sequence ID" value="MDR6442249.1"/>
    <property type="molecule type" value="Genomic_DNA"/>
</dbReference>
<evidence type="ECO:0000313" key="2">
    <source>
        <dbReference type="Proteomes" id="UP001184376"/>
    </source>
</evidence>
<name>A0ACC6IXC7_9FLAO</name>
<reference evidence="1" key="1">
    <citation type="submission" date="2023-07" db="EMBL/GenBank/DDBJ databases">
        <title>Sorghum-associated microbial communities from plants grown in Nebraska, USA.</title>
        <authorList>
            <person name="Schachtman D."/>
        </authorList>
    </citation>
    <scope>NUCLEOTIDE SEQUENCE</scope>
    <source>
        <strain evidence="1">DS1280</strain>
    </source>
</reference>
<gene>
    <name evidence="1" type="ORF">J2795_002974</name>
</gene>
<comment type="caution">
    <text evidence="1">The sequence shown here is derived from an EMBL/GenBank/DDBJ whole genome shotgun (WGS) entry which is preliminary data.</text>
</comment>
<keyword evidence="2" id="KW-1185">Reference proteome</keyword>
<dbReference type="Proteomes" id="UP001184376">
    <property type="component" value="Unassembled WGS sequence"/>
</dbReference>
<evidence type="ECO:0000313" key="1">
    <source>
        <dbReference type="EMBL" id="MDR6442249.1"/>
    </source>
</evidence>